<comment type="caution">
    <text evidence="1">The sequence shown here is derived from an EMBL/GenBank/DDBJ whole genome shotgun (WGS) entry which is preliminary data.</text>
</comment>
<proteinExistence type="predicted"/>
<feature type="non-terminal residue" evidence="1">
    <location>
        <position position="1"/>
    </location>
</feature>
<reference evidence="1" key="1">
    <citation type="journal article" date="2015" name="Nature">
        <title>Complex archaea that bridge the gap between prokaryotes and eukaryotes.</title>
        <authorList>
            <person name="Spang A."/>
            <person name="Saw J.H."/>
            <person name="Jorgensen S.L."/>
            <person name="Zaremba-Niedzwiedzka K."/>
            <person name="Martijn J."/>
            <person name="Lind A.E."/>
            <person name="van Eijk R."/>
            <person name="Schleper C."/>
            <person name="Guy L."/>
            <person name="Ettema T.J."/>
        </authorList>
    </citation>
    <scope>NUCLEOTIDE SEQUENCE</scope>
</reference>
<evidence type="ECO:0000313" key="1">
    <source>
        <dbReference type="EMBL" id="KKK71770.1"/>
    </source>
</evidence>
<evidence type="ECO:0008006" key="2">
    <source>
        <dbReference type="Google" id="ProtNLM"/>
    </source>
</evidence>
<accession>A0A0F8YDK2</accession>
<dbReference type="AlphaFoldDB" id="A0A0F8YDK2"/>
<sequence length="71" mass="8366">KLALKRAWTRRVRIRHLRLVCDRLTYPPAQLTLFSEYEKEKKIRDNLVSTLDLIRRRFGSSAIRVGQTLAA</sequence>
<protein>
    <recommendedName>
        <fullName evidence="2">DNA polymerase Y-family little finger domain-containing protein</fullName>
    </recommendedName>
</protein>
<organism evidence="1">
    <name type="scientific">marine sediment metagenome</name>
    <dbReference type="NCBI Taxonomy" id="412755"/>
    <lineage>
        <taxon>unclassified sequences</taxon>
        <taxon>metagenomes</taxon>
        <taxon>ecological metagenomes</taxon>
    </lineage>
</organism>
<gene>
    <name evidence="1" type="ORF">LCGC14_2910610</name>
</gene>
<name>A0A0F8YDK2_9ZZZZ</name>
<dbReference type="EMBL" id="LAZR01057580">
    <property type="protein sequence ID" value="KKK71770.1"/>
    <property type="molecule type" value="Genomic_DNA"/>
</dbReference>